<comment type="caution">
    <text evidence="1">The sequence shown here is derived from an EMBL/GenBank/DDBJ whole genome shotgun (WGS) entry which is preliminary data.</text>
</comment>
<sequence>MIDAVVVGSGPNGLAAAVTLARAGLSVEVIEAEETIGGGARTLPSTTHEGIEHDVCSAVQPMALASPFFREFDLVARGVGMVAPDLAYAQPFDDGPAALAYRSLEKTADGLGEDGPAWHDLFGALVRHADTFVQLALGDRTQLARTLARADGIPAAVHAGLRVLETATPAWNARFETERSRALITGVASHSISPLPGFTAAGTSLLLATLAHHVGWPIPTGGSQSIINAMVDDLERHGGRVVTGRRIRSAADLPAARVVLADLPPGAALSIWRERLPSRVRRGLARFRHGHAAAKVDFVLRGPVPWRDERVGAAATVHVAGTRADMVTAESKVQRGRLPERPVVLFSDAAVADPGRERDGLRPGWAYAHVPAGCPVDPVSLVTAQIERFAPGFRDVVASATGTPASRMHEHNANLVGGDIAGGATGMLGFLLRPRPAIDPYELSPDGIYLCSASAPPGPGVHGMPGWIAARRALRDQFGLPAPSLAP</sequence>
<dbReference type="EMBL" id="WBJY01000001">
    <property type="protein sequence ID" value="KAB1648955.1"/>
    <property type="molecule type" value="Genomic_DNA"/>
</dbReference>
<dbReference type="InterPro" id="IPR036188">
    <property type="entry name" value="FAD/NAD-bd_sf"/>
</dbReference>
<protein>
    <submittedName>
        <fullName evidence="1">NAD(P)/FAD-dependent oxidoreductase</fullName>
    </submittedName>
</protein>
<dbReference type="OrthoDB" id="833207at2"/>
<keyword evidence="2" id="KW-1185">Reference proteome</keyword>
<dbReference type="PRINTS" id="PR00420">
    <property type="entry name" value="RNGMNOXGNASE"/>
</dbReference>
<evidence type="ECO:0000313" key="1">
    <source>
        <dbReference type="EMBL" id="KAB1648955.1"/>
    </source>
</evidence>
<proteinExistence type="predicted"/>
<dbReference type="AlphaFoldDB" id="A0A6H9WQ84"/>
<dbReference type="PANTHER" id="PTHR10668:SF105">
    <property type="entry name" value="DEHYDROGENASE-RELATED"/>
    <property type="match status" value="1"/>
</dbReference>
<name>A0A6H9WQ84_9MICO</name>
<gene>
    <name evidence="1" type="ORF">F8O04_01270</name>
</gene>
<reference evidence="1 2" key="1">
    <citation type="submission" date="2019-09" db="EMBL/GenBank/DDBJ databases">
        <title>Phylogeny of genus Pseudoclavibacter and closely related genus.</title>
        <authorList>
            <person name="Li Y."/>
        </authorList>
    </citation>
    <scope>NUCLEOTIDE SEQUENCE [LARGE SCALE GENOMIC DNA]</scope>
    <source>
        <strain evidence="1 2">EGI 60007</strain>
    </source>
</reference>
<accession>A0A6H9WQ84</accession>
<dbReference type="SUPFAM" id="SSF51905">
    <property type="entry name" value="FAD/NAD(P)-binding domain"/>
    <property type="match status" value="1"/>
</dbReference>
<dbReference type="PANTHER" id="PTHR10668">
    <property type="entry name" value="PHYTOENE DEHYDROGENASE"/>
    <property type="match status" value="1"/>
</dbReference>
<dbReference type="Gene3D" id="3.50.50.60">
    <property type="entry name" value="FAD/NAD(P)-binding domain"/>
    <property type="match status" value="1"/>
</dbReference>
<dbReference type="Proteomes" id="UP000431744">
    <property type="component" value="Unassembled WGS sequence"/>
</dbReference>
<dbReference type="RefSeq" id="WP_158027508.1">
    <property type="nucleotide sequence ID" value="NZ_BMHG01000001.1"/>
</dbReference>
<evidence type="ECO:0000313" key="2">
    <source>
        <dbReference type="Proteomes" id="UP000431744"/>
    </source>
</evidence>
<dbReference type="Pfam" id="PF13450">
    <property type="entry name" value="NAD_binding_8"/>
    <property type="match status" value="1"/>
</dbReference>
<organism evidence="1 2">
    <name type="scientific">Pseudoclavibacter endophyticus</name>
    <dbReference type="NCBI Taxonomy" id="1778590"/>
    <lineage>
        <taxon>Bacteria</taxon>
        <taxon>Bacillati</taxon>
        <taxon>Actinomycetota</taxon>
        <taxon>Actinomycetes</taxon>
        <taxon>Micrococcales</taxon>
        <taxon>Microbacteriaceae</taxon>
        <taxon>Pseudoclavibacter</taxon>
    </lineage>
</organism>